<organism evidence="1 2">
    <name type="scientific">Candidatus Alectryocaccomicrobium excrementavium</name>
    <dbReference type="NCBI Taxonomy" id="2840668"/>
    <lineage>
        <taxon>Bacteria</taxon>
        <taxon>Bacillati</taxon>
        <taxon>Bacillota</taxon>
        <taxon>Clostridia</taxon>
        <taxon>Candidatus Alectryocaccomicrobium</taxon>
    </lineage>
</organism>
<reference evidence="1" key="1">
    <citation type="submission" date="2020-10" db="EMBL/GenBank/DDBJ databases">
        <authorList>
            <person name="Gilroy R."/>
        </authorList>
    </citation>
    <scope>NUCLEOTIDE SEQUENCE</scope>
    <source>
        <strain evidence="1">13766</strain>
    </source>
</reference>
<proteinExistence type="predicted"/>
<protein>
    <submittedName>
        <fullName evidence="1">Uncharacterized protein</fullName>
    </submittedName>
</protein>
<name>A0A9D1K761_9FIRM</name>
<accession>A0A9D1K761</accession>
<gene>
    <name evidence="1" type="ORF">IAA84_10560</name>
</gene>
<dbReference type="Proteomes" id="UP000824140">
    <property type="component" value="Unassembled WGS sequence"/>
</dbReference>
<evidence type="ECO:0000313" key="1">
    <source>
        <dbReference type="EMBL" id="HIS93447.1"/>
    </source>
</evidence>
<dbReference type="EMBL" id="DVJN01000202">
    <property type="protein sequence ID" value="HIS93447.1"/>
    <property type="molecule type" value="Genomic_DNA"/>
</dbReference>
<reference evidence="1" key="2">
    <citation type="journal article" date="2021" name="PeerJ">
        <title>Extensive microbial diversity within the chicken gut microbiome revealed by metagenomics and culture.</title>
        <authorList>
            <person name="Gilroy R."/>
            <person name="Ravi A."/>
            <person name="Getino M."/>
            <person name="Pursley I."/>
            <person name="Horton D.L."/>
            <person name="Alikhan N.F."/>
            <person name="Baker D."/>
            <person name="Gharbi K."/>
            <person name="Hall N."/>
            <person name="Watson M."/>
            <person name="Adriaenssens E.M."/>
            <person name="Foster-Nyarko E."/>
            <person name="Jarju S."/>
            <person name="Secka A."/>
            <person name="Antonio M."/>
            <person name="Oren A."/>
            <person name="Chaudhuri R.R."/>
            <person name="La Ragione R."/>
            <person name="Hildebrand F."/>
            <person name="Pallen M.J."/>
        </authorList>
    </citation>
    <scope>NUCLEOTIDE SEQUENCE</scope>
    <source>
        <strain evidence="1">13766</strain>
    </source>
</reference>
<dbReference type="AlphaFoldDB" id="A0A9D1K761"/>
<comment type="caution">
    <text evidence="1">The sequence shown here is derived from an EMBL/GenBank/DDBJ whole genome shotgun (WGS) entry which is preliminary data.</text>
</comment>
<evidence type="ECO:0000313" key="2">
    <source>
        <dbReference type="Proteomes" id="UP000824140"/>
    </source>
</evidence>
<sequence length="215" mass="23956">MLTLLVVFAVLSGCQASRGTEVMSIEEKSCAEIGAVLKEFGINGITEEITQELEQSLSQLPPDVLLSKTATLLMSLEDDPATNGVYSFDMEVPCEDTMYTEFLRGVSALSKGELVFENIEEDTSAVNWEEGTGSRTVRFDWQGKPYTLEAQMHYDWFDIEVANQLNKILLASGSEKRLYFTTDGYQACIVFYCTPEWAEAFATATELPLTDCVEM</sequence>